<dbReference type="AlphaFoldDB" id="A0A154NZE3"/>
<evidence type="ECO:0000313" key="1">
    <source>
        <dbReference type="EMBL" id="KZC04987.1"/>
    </source>
</evidence>
<evidence type="ECO:0000313" key="2">
    <source>
        <dbReference type="Proteomes" id="UP000076502"/>
    </source>
</evidence>
<sequence length="129" mass="14977">MLPSRNPRKQLIRQALLFLPRIYINQNSSFSTTGQIHLINQKADSWQQASAHTTTRQNRFNCQREHIYQSEQTQVVHTYTYITFCYVYSSLSVLQSSVNLFKSHNITILVHTISNELRDINSSTSSDLL</sequence>
<protein>
    <submittedName>
        <fullName evidence="1">Uncharacterized protein</fullName>
    </submittedName>
</protein>
<name>A0A154NZE3_DUFNO</name>
<organism evidence="1 2">
    <name type="scientific">Dufourea novaeangliae</name>
    <name type="common">Sweat bee</name>
    <dbReference type="NCBI Taxonomy" id="178035"/>
    <lineage>
        <taxon>Eukaryota</taxon>
        <taxon>Metazoa</taxon>
        <taxon>Ecdysozoa</taxon>
        <taxon>Arthropoda</taxon>
        <taxon>Hexapoda</taxon>
        <taxon>Insecta</taxon>
        <taxon>Pterygota</taxon>
        <taxon>Neoptera</taxon>
        <taxon>Endopterygota</taxon>
        <taxon>Hymenoptera</taxon>
        <taxon>Apocrita</taxon>
        <taxon>Aculeata</taxon>
        <taxon>Apoidea</taxon>
        <taxon>Anthophila</taxon>
        <taxon>Halictidae</taxon>
        <taxon>Rophitinae</taxon>
        <taxon>Dufourea</taxon>
    </lineage>
</organism>
<accession>A0A154NZE3</accession>
<reference evidence="1 2" key="1">
    <citation type="submission" date="2015-07" db="EMBL/GenBank/DDBJ databases">
        <title>The genome of Dufourea novaeangliae.</title>
        <authorList>
            <person name="Pan H."/>
            <person name="Kapheim K."/>
        </authorList>
    </citation>
    <scope>NUCLEOTIDE SEQUENCE [LARGE SCALE GENOMIC DNA]</scope>
    <source>
        <strain evidence="1">0120121106</strain>
        <tissue evidence="1">Whole body</tissue>
    </source>
</reference>
<proteinExistence type="predicted"/>
<dbReference type="EMBL" id="KQ434784">
    <property type="protein sequence ID" value="KZC04987.1"/>
    <property type="molecule type" value="Genomic_DNA"/>
</dbReference>
<dbReference type="Proteomes" id="UP000076502">
    <property type="component" value="Unassembled WGS sequence"/>
</dbReference>
<gene>
    <name evidence="1" type="ORF">WN55_06003</name>
</gene>
<keyword evidence="2" id="KW-1185">Reference proteome</keyword>